<accession>A0A2T2Y7K2</accession>
<evidence type="ECO:0000313" key="3">
    <source>
        <dbReference type="Proteomes" id="UP000240892"/>
    </source>
</evidence>
<dbReference type="Proteomes" id="UP000240892">
    <property type="component" value="Unassembled WGS sequence"/>
</dbReference>
<dbReference type="AlphaFoldDB" id="A0A2T2Y7K2"/>
<sequence length="103" mass="11745">MVNDSKAEDLEAKGLYRRAAARWMEVMLLCTEDDDREWIKRRRETCLENVKRPPVKAEDFGDLHKAVTETQHRMGIAQPNGNAFRLNGGKRQRQTTSGGDGSQ</sequence>
<evidence type="ECO:0000256" key="1">
    <source>
        <dbReference type="SAM" id="MobiDB-lite"/>
    </source>
</evidence>
<dbReference type="RefSeq" id="WP_069196543.1">
    <property type="nucleotide sequence ID" value="NZ_CABMMU010000001.1"/>
</dbReference>
<comment type="caution">
    <text evidence="2">The sequence shown here is derived from an EMBL/GenBank/DDBJ whole genome shotgun (WGS) entry which is preliminary data.</text>
</comment>
<proteinExistence type="predicted"/>
<dbReference type="Pfam" id="PF06069">
    <property type="entry name" value="PerC"/>
    <property type="match status" value="1"/>
</dbReference>
<feature type="region of interest" description="Disordered" evidence="1">
    <location>
        <begin position="79"/>
        <end position="103"/>
    </location>
</feature>
<keyword evidence="3" id="KW-1185">Reference proteome</keyword>
<dbReference type="EMBL" id="PYHO01000001">
    <property type="protein sequence ID" value="PSR48507.1"/>
    <property type="molecule type" value="Genomic_DNA"/>
</dbReference>
<organism evidence="2 3">
    <name type="scientific">Kluyvera genomosp. 2</name>
    <dbReference type="NCBI Taxonomy" id="2774054"/>
    <lineage>
        <taxon>Bacteria</taxon>
        <taxon>Pseudomonadati</taxon>
        <taxon>Pseudomonadota</taxon>
        <taxon>Gammaproteobacteria</taxon>
        <taxon>Enterobacterales</taxon>
        <taxon>Enterobacteriaceae</taxon>
        <taxon>Kluyvera</taxon>
    </lineage>
</organism>
<protein>
    <submittedName>
        <fullName evidence="2">PerC family transcriptional regulator</fullName>
    </submittedName>
</protein>
<evidence type="ECO:0000313" key="2">
    <source>
        <dbReference type="EMBL" id="PSR48507.1"/>
    </source>
</evidence>
<name>A0A2T2Y7K2_9ENTR</name>
<gene>
    <name evidence="2" type="ORF">C8256_00485</name>
</gene>
<reference evidence="2 3" key="1">
    <citation type="submission" date="2018-03" db="EMBL/GenBank/DDBJ databases">
        <title>First report of an OXA-48+CTX-M-M-producing Kluyvera ascorbata clone recovered from patients admitted in a University Hospital in Madrid, Spain.</title>
        <authorList>
            <person name="Hernandez-Garcia M."/>
            <person name="Leon-Sampedro R."/>
            <person name="Perez-Viso B."/>
            <person name="Morosini M.I."/>
            <person name="Lopez-Fresnena N."/>
            <person name="Coque T.M."/>
            <person name="Bonten M."/>
            <person name="Malhotra-Kumar S."/>
            <person name="Ruiz-Garbajosa P."/>
            <person name="Canton R."/>
        </authorList>
    </citation>
    <scope>NUCLEOTIDE SEQUENCE [LARGE SCALE GENOMIC DNA]</scope>
    <source>
        <strain evidence="2 3">KA2</strain>
    </source>
</reference>
<dbReference type="InterPro" id="IPR024684">
    <property type="entry name" value="Tscrpt_act_PerC/SfV_Orf40"/>
</dbReference>